<reference evidence="1" key="1">
    <citation type="submission" date="2022-03" db="EMBL/GenBank/DDBJ databases">
        <authorList>
            <person name="Martin H S."/>
        </authorList>
    </citation>
    <scope>NUCLEOTIDE SEQUENCE</scope>
</reference>
<proteinExistence type="predicted"/>
<evidence type="ECO:0000313" key="2">
    <source>
        <dbReference type="Proteomes" id="UP000837857"/>
    </source>
</evidence>
<keyword evidence="2" id="KW-1185">Reference proteome</keyword>
<organism evidence="1 2">
    <name type="scientific">Iphiclides podalirius</name>
    <name type="common">scarce swallowtail</name>
    <dbReference type="NCBI Taxonomy" id="110791"/>
    <lineage>
        <taxon>Eukaryota</taxon>
        <taxon>Metazoa</taxon>
        <taxon>Ecdysozoa</taxon>
        <taxon>Arthropoda</taxon>
        <taxon>Hexapoda</taxon>
        <taxon>Insecta</taxon>
        <taxon>Pterygota</taxon>
        <taxon>Neoptera</taxon>
        <taxon>Endopterygota</taxon>
        <taxon>Lepidoptera</taxon>
        <taxon>Glossata</taxon>
        <taxon>Ditrysia</taxon>
        <taxon>Papilionoidea</taxon>
        <taxon>Papilionidae</taxon>
        <taxon>Papilioninae</taxon>
        <taxon>Iphiclides</taxon>
    </lineage>
</organism>
<protein>
    <submittedName>
        <fullName evidence="1">Uncharacterized protein</fullName>
    </submittedName>
</protein>
<dbReference type="Proteomes" id="UP000837857">
    <property type="component" value="Chromosome 17"/>
</dbReference>
<gene>
    <name evidence="1" type="ORF">IPOD504_LOCUS5416</name>
</gene>
<dbReference type="EMBL" id="OW152829">
    <property type="protein sequence ID" value="CAH2046618.1"/>
    <property type="molecule type" value="Genomic_DNA"/>
</dbReference>
<sequence>MQLENAPENPKIKHGWTDSRTCRGETPATTCLMRKMGVLNKYEFMDYFKAKERLRQFCQGPWHPMRPFYTAAYSSTPLYRDQCGSPQKLLNVLDTMLATCPASKRRQGAYCSRMFAELTQTLPGYEKISNSTLEGLLSRYQHVFLPGHVPHLDRHPQRTEDNPRYRFNFGIFDATNEPAVRVIDVKQSPSPTSEKPLVLTPVYQSLRRPIPKEMWRSFPKK</sequence>
<evidence type="ECO:0000313" key="1">
    <source>
        <dbReference type="EMBL" id="CAH2046618.1"/>
    </source>
</evidence>
<name>A0ABN8I3V3_9NEOP</name>
<feature type="non-terminal residue" evidence="1">
    <location>
        <position position="1"/>
    </location>
</feature>
<accession>A0ABN8I3V3</accession>